<evidence type="ECO:0000256" key="3">
    <source>
        <dbReference type="ARBA" id="ARBA00022679"/>
    </source>
</evidence>
<keyword evidence="4" id="KW-0732">Signal</keyword>
<sequence>MHYLPAALLAFLSILSQVFGGKVLVYPSDGSHWVNMKVLIKELHTRGHYVTALRASNSWYIKEEFPFYTSITVYNSGGIEKELLDAFTKHIMVIKREKLSFWTHLSLASEVGTVFEEMHHSQSTYLMASLQTAKYDLVLTDPAFGDGVFLAHRLGLPLVLNVRWMMHGEANYEIALSPLSFVPVPGVELTDKMTFAQHVQNIMGYIFSVYHKTRFISSHYQFFCNKYFGPEINFETLLRDADIWLTK</sequence>
<dbReference type="AlphaFoldDB" id="A0A671NUK6"/>
<dbReference type="Ensembl" id="ENSSANT00000052898.1">
    <property type="protein sequence ID" value="ENSSANP00000049752.1"/>
    <property type="gene ID" value="ENSSANG00000025006.1"/>
</dbReference>
<dbReference type="InterPro" id="IPR050271">
    <property type="entry name" value="UDP-glycosyltransferase"/>
</dbReference>
<organism evidence="5 6">
    <name type="scientific">Sinocyclocheilus anshuiensis</name>
    <dbReference type="NCBI Taxonomy" id="1608454"/>
    <lineage>
        <taxon>Eukaryota</taxon>
        <taxon>Metazoa</taxon>
        <taxon>Chordata</taxon>
        <taxon>Craniata</taxon>
        <taxon>Vertebrata</taxon>
        <taxon>Euteleostomi</taxon>
        <taxon>Actinopterygii</taxon>
        <taxon>Neopterygii</taxon>
        <taxon>Teleostei</taxon>
        <taxon>Ostariophysi</taxon>
        <taxon>Cypriniformes</taxon>
        <taxon>Cyprinidae</taxon>
        <taxon>Cyprininae</taxon>
        <taxon>Sinocyclocheilus</taxon>
    </lineage>
</organism>
<evidence type="ECO:0000256" key="4">
    <source>
        <dbReference type="SAM" id="SignalP"/>
    </source>
</evidence>
<keyword evidence="6" id="KW-1185">Reference proteome</keyword>
<protein>
    <recommendedName>
        <fullName evidence="7">UDP glucuronosyltransferase 5 family, polypeptide D1</fullName>
    </recommendedName>
</protein>
<dbReference type="InterPro" id="IPR002213">
    <property type="entry name" value="UDP_glucos_trans"/>
</dbReference>
<evidence type="ECO:0000256" key="2">
    <source>
        <dbReference type="ARBA" id="ARBA00022676"/>
    </source>
</evidence>
<dbReference type="PANTHER" id="PTHR48043">
    <property type="entry name" value="EG:EG0003.4 PROTEIN-RELATED"/>
    <property type="match status" value="1"/>
</dbReference>
<dbReference type="Proteomes" id="UP000472260">
    <property type="component" value="Unassembled WGS sequence"/>
</dbReference>
<dbReference type="PANTHER" id="PTHR48043:SF52">
    <property type="entry name" value="UDP GLUCURONOSYLTRANSFERASE 5 FAMILY POLYPEPTIDE B1-RELATED"/>
    <property type="match status" value="1"/>
</dbReference>
<dbReference type="Gene3D" id="3.40.50.2000">
    <property type="entry name" value="Glycogen Phosphorylase B"/>
    <property type="match status" value="1"/>
</dbReference>
<reference evidence="5" key="1">
    <citation type="submission" date="2025-08" db="UniProtKB">
        <authorList>
            <consortium name="Ensembl"/>
        </authorList>
    </citation>
    <scope>IDENTIFICATION</scope>
</reference>
<dbReference type="SUPFAM" id="SSF53756">
    <property type="entry name" value="UDP-Glycosyltransferase/glycogen phosphorylase"/>
    <property type="match status" value="1"/>
</dbReference>
<reference evidence="5" key="2">
    <citation type="submission" date="2025-09" db="UniProtKB">
        <authorList>
            <consortium name="Ensembl"/>
        </authorList>
    </citation>
    <scope>IDENTIFICATION</scope>
</reference>
<dbReference type="GO" id="GO:0008194">
    <property type="term" value="F:UDP-glycosyltransferase activity"/>
    <property type="evidence" value="ECO:0007669"/>
    <property type="project" value="InterPro"/>
</dbReference>
<keyword evidence="3" id="KW-0808">Transferase</keyword>
<evidence type="ECO:0008006" key="7">
    <source>
        <dbReference type="Google" id="ProtNLM"/>
    </source>
</evidence>
<evidence type="ECO:0000313" key="6">
    <source>
        <dbReference type="Proteomes" id="UP000472260"/>
    </source>
</evidence>
<evidence type="ECO:0000313" key="5">
    <source>
        <dbReference type="Ensembl" id="ENSSANP00000049752.1"/>
    </source>
</evidence>
<evidence type="ECO:0000256" key="1">
    <source>
        <dbReference type="ARBA" id="ARBA00009995"/>
    </source>
</evidence>
<keyword evidence="2" id="KW-0328">Glycosyltransferase</keyword>
<accession>A0A671NUK6</accession>
<proteinExistence type="inferred from homology"/>
<comment type="similarity">
    <text evidence="1">Belongs to the UDP-glycosyltransferase family.</text>
</comment>
<name>A0A671NUK6_9TELE</name>
<feature type="chain" id="PRO_5025665420" description="UDP glucuronosyltransferase 5 family, polypeptide D1" evidence="4">
    <location>
        <begin position="21"/>
        <end position="247"/>
    </location>
</feature>
<feature type="signal peptide" evidence="4">
    <location>
        <begin position="1"/>
        <end position="20"/>
    </location>
</feature>
<dbReference type="Pfam" id="PF00201">
    <property type="entry name" value="UDPGT"/>
    <property type="match status" value="1"/>
</dbReference>